<proteinExistence type="predicted"/>
<protein>
    <submittedName>
        <fullName evidence="1">Uncharacterized protein</fullName>
    </submittedName>
</protein>
<gene>
    <name evidence="1" type="ORF">MRB53_003304</name>
</gene>
<accession>A0ACC2MX69</accession>
<reference evidence="1 2" key="1">
    <citation type="journal article" date="2022" name="Hortic Res">
        <title>A haplotype resolved chromosomal level avocado genome allows analysis of novel avocado genes.</title>
        <authorList>
            <person name="Nath O."/>
            <person name="Fletcher S.J."/>
            <person name="Hayward A."/>
            <person name="Shaw L.M."/>
            <person name="Masouleh A.K."/>
            <person name="Furtado A."/>
            <person name="Henry R.J."/>
            <person name="Mitter N."/>
        </authorList>
    </citation>
    <scope>NUCLEOTIDE SEQUENCE [LARGE SCALE GENOMIC DNA]</scope>
    <source>
        <strain evidence="2">cv. Hass</strain>
    </source>
</reference>
<sequence length="184" mass="21657">MRKRENSRGLQGRRWLARRMMMERVLRREEEDGNGDEGLLGWMRVMRERRRFRSRGDEEEREHRGRDEEEEEEKRKRKVEEGGRERGAEGGRPSCCRRGLLAGLLPSRQLGGVRRRPRFLFEGGIFSSRRSCTWFLSVQSNLTDHAGVPADEDFASSKFIKVRFHEQQMANLTPVEHFCGLTHI</sequence>
<evidence type="ECO:0000313" key="2">
    <source>
        <dbReference type="Proteomes" id="UP001234297"/>
    </source>
</evidence>
<keyword evidence="2" id="KW-1185">Reference proteome</keyword>
<dbReference type="Proteomes" id="UP001234297">
    <property type="component" value="Chromosome 1"/>
</dbReference>
<comment type="caution">
    <text evidence="1">The sequence shown here is derived from an EMBL/GenBank/DDBJ whole genome shotgun (WGS) entry which is preliminary data.</text>
</comment>
<evidence type="ECO:0000313" key="1">
    <source>
        <dbReference type="EMBL" id="KAJ8650281.1"/>
    </source>
</evidence>
<organism evidence="1 2">
    <name type="scientific">Persea americana</name>
    <name type="common">Avocado</name>
    <dbReference type="NCBI Taxonomy" id="3435"/>
    <lineage>
        <taxon>Eukaryota</taxon>
        <taxon>Viridiplantae</taxon>
        <taxon>Streptophyta</taxon>
        <taxon>Embryophyta</taxon>
        <taxon>Tracheophyta</taxon>
        <taxon>Spermatophyta</taxon>
        <taxon>Magnoliopsida</taxon>
        <taxon>Magnoliidae</taxon>
        <taxon>Laurales</taxon>
        <taxon>Lauraceae</taxon>
        <taxon>Persea</taxon>
    </lineage>
</organism>
<dbReference type="EMBL" id="CM056809">
    <property type="protein sequence ID" value="KAJ8650281.1"/>
    <property type="molecule type" value="Genomic_DNA"/>
</dbReference>
<name>A0ACC2MX69_PERAE</name>